<feature type="domain" description="SPOR" evidence="3">
    <location>
        <begin position="185"/>
        <end position="263"/>
    </location>
</feature>
<feature type="compositionally biased region" description="Basic and acidic residues" evidence="1">
    <location>
        <begin position="126"/>
        <end position="165"/>
    </location>
</feature>
<dbReference type="SUPFAM" id="SSF110997">
    <property type="entry name" value="Sporulation related repeat"/>
    <property type="match status" value="1"/>
</dbReference>
<dbReference type="Pfam" id="PF05036">
    <property type="entry name" value="SPOR"/>
    <property type="match status" value="1"/>
</dbReference>
<dbReference type="InterPro" id="IPR052521">
    <property type="entry name" value="Cell_div_SPOR-domain"/>
</dbReference>
<dbReference type="PROSITE" id="PS51724">
    <property type="entry name" value="SPOR"/>
    <property type="match status" value="1"/>
</dbReference>
<sequence>MARASSNSGKPGGGEGKGGYTIRVTFSSLISAGIVTLIGLGWVFMLGVIVGRGYHPEQKVPELARILPAQPHTAPPAPAQAQRNDVIKAEELKFMNSLKGRPTGNNTTATTTATAPAAPAKAQQKSAEKTEQAKPSAKELAEAKARENSRKAQEQKAEAARKAQAEKKAKAEAAKAEAAKAEAAKNDTFDYVYQVAAFKDEGPAKTMRGKLETAGLRARVETQKDKTVTWYRILVSFRGTPEDTRALRATLLKQGIDKIIMRSKVPATGKAKS</sequence>
<gene>
    <name evidence="4" type="ordered locus">Dvul_1815</name>
</gene>
<feature type="transmembrane region" description="Helical" evidence="2">
    <location>
        <begin position="29"/>
        <end position="50"/>
    </location>
</feature>
<dbReference type="GO" id="GO:0032153">
    <property type="term" value="C:cell division site"/>
    <property type="evidence" value="ECO:0007669"/>
    <property type="project" value="TreeGrafter"/>
</dbReference>
<dbReference type="GO" id="GO:0030428">
    <property type="term" value="C:cell septum"/>
    <property type="evidence" value="ECO:0007669"/>
    <property type="project" value="TreeGrafter"/>
</dbReference>
<dbReference type="PANTHER" id="PTHR38687">
    <property type="entry name" value="CELL DIVISION PROTEIN DEDD-RELATED"/>
    <property type="match status" value="1"/>
</dbReference>
<dbReference type="Gene3D" id="3.30.70.1070">
    <property type="entry name" value="Sporulation related repeat"/>
    <property type="match status" value="1"/>
</dbReference>
<accession>A0A0H3A8A0</accession>
<dbReference type="InterPro" id="IPR036680">
    <property type="entry name" value="SPOR-like_sf"/>
</dbReference>
<reference evidence="5" key="1">
    <citation type="journal article" date="2009" name="Environ. Microbiol.">
        <title>Contribution of mobile genetic elements to Desulfovibrio vulgaris genome plasticity.</title>
        <authorList>
            <person name="Walker C.B."/>
            <person name="Stolyar S."/>
            <person name="Chivian D."/>
            <person name="Pinel N."/>
            <person name="Gabster J.A."/>
            <person name="Dehal P.S."/>
            <person name="He Z."/>
            <person name="Yang Z.K."/>
            <person name="Yen H.C."/>
            <person name="Zhou J."/>
            <person name="Wall J.D."/>
            <person name="Hazen T.C."/>
            <person name="Arkin A.P."/>
            <person name="Stahl D.A."/>
        </authorList>
    </citation>
    <scope>NUCLEOTIDE SEQUENCE [LARGE SCALE GENOMIC DNA]</scope>
    <source>
        <strain evidence="5">DP4</strain>
    </source>
</reference>
<dbReference type="Proteomes" id="UP000009173">
    <property type="component" value="Chromosome"/>
</dbReference>
<feature type="compositionally biased region" description="Low complexity" evidence="1">
    <location>
        <begin position="107"/>
        <end position="120"/>
    </location>
</feature>
<dbReference type="HOGENOM" id="CLU_077621_0_0_7"/>
<dbReference type="PANTHER" id="PTHR38687:SF1">
    <property type="entry name" value="CELL DIVISION PROTEIN DEDD"/>
    <property type="match status" value="1"/>
</dbReference>
<feature type="region of interest" description="Disordered" evidence="1">
    <location>
        <begin position="97"/>
        <end position="165"/>
    </location>
</feature>
<dbReference type="RefSeq" id="WP_010938543.1">
    <property type="nucleotide sequence ID" value="NC_008751.1"/>
</dbReference>
<organism evidence="4 5">
    <name type="scientific">Nitratidesulfovibrio vulgaris (strain DP4)</name>
    <name type="common">Desulfovibrio vulgaris</name>
    <dbReference type="NCBI Taxonomy" id="391774"/>
    <lineage>
        <taxon>Bacteria</taxon>
        <taxon>Pseudomonadati</taxon>
        <taxon>Thermodesulfobacteriota</taxon>
        <taxon>Desulfovibrionia</taxon>
        <taxon>Desulfovibrionales</taxon>
        <taxon>Desulfovibrionaceae</taxon>
        <taxon>Nitratidesulfovibrio</taxon>
    </lineage>
</organism>
<evidence type="ECO:0000313" key="5">
    <source>
        <dbReference type="Proteomes" id="UP000009173"/>
    </source>
</evidence>
<evidence type="ECO:0000313" key="4">
    <source>
        <dbReference type="EMBL" id="ABM28832.1"/>
    </source>
</evidence>
<dbReference type="GO" id="GO:0042834">
    <property type="term" value="F:peptidoglycan binding"/>
    <property type="evidence" value="ECO:0007669"/>
    <property type="project" value="InterPro"/>
</dbReference>
<keyword evidence="2" id="KW-0812">Transmembrane</keyword>
<protein>
    <submittedName>
        <fullName evidence="4">Sporulation domain protein</fullName>
    </submittedName>
</protein>
<dbReference type="KEGG" id="dvl:Dvul_1815"/>
<keyword evidence="2" id="KW-1133">Transmembrane helix</keyword>
<dbReference type="AlphaFoldDB" id="A0A0H3A8A0"/>
<keyword evidence="2" id="KW-0472">Membrane</keyword>
<evidence type="ECO:0000259" key="3">
    <source>
        <dbReference type="PROSITE" id="PS51724"/>
    </source>
</evidence>
<dbReference type="GO" id="GO:0032506">
    <property type="term" value="P:cytokinetic process"/>
    <property type="evidence" value="ECO:0007669"/>
    <property type="project" value="TreeGrafter"/>
</dbReference>
<name>A0A0H3A8A0_NITV4</name>
<evidence type="ECO:0000256" key="1">
    <source>
        <dbReference type="SAM" id="MobiDB-lite"/>
    </source>
</evidence>
<dbReference type="InterPro" id="IPR007730">
    <property type="entry name" value="SPOR-like_dom"/>
</dbReference>
<dbReference type="EMBL" id="CP000527">
    <property type="protein sequence ID" value="ABM28832.1"/>
    <property type="molecule type" value="Genomic_DNA"/>
</dbReference>
<evidence type="ECO:0000256" key="2">
    <source>
        <dbReference type="SAM" id="Phobius"/>
    </source>
</evidence>
<proteinExistence type="predicted"/>